<evidence type="ECO:0000313" key="3">
    <source>
        <dbReference type="Proteomes" id="UP000007754"/>
    </source>
</evidence>
<dbReference type="AlphaFoldDB" id="A0A674HAY6"/>
<dbReference type="GO" id="GO:0034462">
    <property type="term" value="P:small-subunit processome assembly"/>
    <property type="evidence" value="ECO:0007669"/>
    <property type="project" value="TreeGrafter"/>
</dbReference>
<reference evidence="2" key="1">
    <citation type="submission" date="2025-08" db="UniProtKB">
        <authorList>
            <consortium name="Ensembl"/>
        </authorList>
    </citation>
    <scope>IDENTIFICATION</scope>
</reference>
<dbReference type="GO" id="GO:0003723">
    <property type="term" value="F:RNA binding"/>
    <property type="evidence" value="ECO:0007669"/>
    <property type="project" value="TreeGrafter"/>
</dbReference>
<dbReference type="GO" id="GO:0000480">
    <property type="term" value="P:endonucleolytic cleavage in 5'-ETS of tricistronic rRNA transcript (SSU-rRNA, 5.8S rRNA, LSU-rRNA)"/>
    <property type="evidence" value="ECO:0007669"/>
    <property type="project" value="TreeGrafter"/>
</dbReference>
<reference evidence="2" key="2">
    <citation type="submission" date="2025-09" db="UniProtKB">
        <authorList>
            <consortium name="Ensembl"/>
        </authorList>
    </citation>
    <scope>IDENTIFICATION</scope>
</reference>
<feature type="compositionally biased region" description="Low complexity" evidence="1">
    <location>
        <begin position="63"/>
        <end position="96"/>
    </location>
</feature>
<evidence type="ECO:0000313" key="2">
    <source>
        <dbReference type="Ensembl" id="ENSTGUP00000031795.1"/>
    </source>
</evidence>
<feature type="compositionally biased region" description="Gly residues" evidence="1">
    <location>
        <begin position="97"/>
        <end position="106"/>
    </location>
</feature>
<evidence type="ECO:0008006" key="4">
    <source>
        <dbReference type="Google" id="ProtNLM"/>
    </source>
</evidence>
<accession>A0A674HAY6</accession>
<dbReference type="Proteomes" id="UP000007754">
    <property type="component" value="Unplaced"/>
</dbReference>
<evidence type="ECO:0000256" key="1">
    <source>
        <dbReference type="SAM" id="MobiDB-lite"/>
    </source>
</evidence>
<proteinExistence type="predicted"/>
<organism evidence="2 3">
    <name type="scientific">Taeniopygia guttata</name>
    <name type="common">Zebra finch</name>
    <name type="synonym">Poephila guttata</name>
    <dbReference type="NCBI Taxonomy" id="59729"/>
    <lineage>
        <taxon>Eukaryota</taxon>
        <taxon>Metazoa</taxon>
        <taxon>Chordata</taxon>
        <taxon>Craniata</taxon>
        <taxon>Vertebrata</taxon>
        <taxon>Euteleostomi</taxon>
        <taxon>Archelosauria</taxon>
        <taxon>Archosauria</taxon>
        <taxon>Dinosauria</taxon>
        <taxon>Saurischia</taxon>
        <taxon>Theropoda</taxon>
        <taxon>Coelurosauria</taxon>
        <taxon>Aves</taxon>
        <taxon>Neognathae</taxon>
        <taxon>Neoaves</taxon>
        <taxon>Telluraves</taxon>
        <taxon>Australaves</taxon>
        <taxon>Passeriformes</taxon>
        <taxon>Passeroidea</taxon>
        <taxon>Estrildidae</taxon>
        <taxon>Estrildinae</taxon>
        <taxon>Taeniopygia</taxon>
    </lineage>
</organism>
<feature type="region of interest" description="Disordered" evidence="1">
    <location>
        <begin position="1"/>
        <end position="140"/>
    </location>
</feature>
<feature type="region of interest" description="Disordered" evidence="1">
    <location>
        <begin position="272"/>
        <end position="321"/>
    </location>
</feature>
<feature type="region of interest" description="Disordered" evidence="1">
    <location>
        <begin position="162"/>
        <end position="192"/>
    </location>
</feature>
<dbReference type="Ensembl" id="ENSTGUT00000032697.1">
    <property type="protein sequence ID" value="ENSTGUP00000031795.1"/>
    <property type="gene ID" value="ENSTGUG00000019503.1"/>
</dbReference>
<name>A0A674HAY6_TAEGU</name>
<dbReference type="InterPro" id="IPR039119">
    <property type="entry name" value="ABT1/Esf2"/>
</dbReference>
<dbReference type="PANTHER" id="PTHR12311:SF7">
    <property type="entry name" value="ACTIVATOR OF BASAL TRANSCRIPTION 1"/>
    <property type="match status" value="1"/>
</dbReference>
<feature type="compositionally biased region" description="Acidic residues" evidence="1">
    <location>
        <begin position="14"/>
        <end position="43"/>
    </location>
</feature>
<protein>
    <recommendedName>
        <fullName evidence="4">Activator of basal transcription 1</fullName>
    </recommendedName>
</protein>
<dbReference type="PANTHER" id="PTHR12311">
    <property type="entry name" value="ACTIVATOR OF BASAL TRANSCRIPTION 1"/>
    <property type="match status" value="1"/>
</dbReference>
<feature type="compositionally biased region" description="Basic and acidic residues" evidence="1">
    <location>
        <begin position="1"/>
        <end position="13"/>
    </location>
</feature>
<dbReference type="InParanoid" id="A0A674HAY6"/>
<dbReference type="GeneTree" id="ENSGT00390000002062"/>
<keyword evidence="3" id="KW-1185">Reference proteome</keyword>
<dbReference type="GO" id="GO:0005730">
    <property type="term" value="C:nucleolus"/>
    <property type="evidence" value="ECO:0007669"/>
    <property type="project" value="TreeGrafter"/>
</dbReference>
<sequence>MAGAERDPHRRGEEEEEEEEEEEKEEEEEEKEEEEKEEEEEGPETPSDPPPQSRWYRGSFICPSSPRASGPARPGRCCGRTGSWAGSSSSPAVSRGVPGGLGGGQGPPQSPSNGGMGGSPQTPCRSRIGGSGPLPAPLTPTERWWWGGGFSTLGWGAQLSRGGLPTLSQRRFPVPAGGSVRRRRQRPGGPPAVAFAEGWVEFRDKRAAKRAAKILHGAPMAPRPRSPFRHHCWSIKYLPGFRWPHLSERLSYERQVRAQRLRAEVAQAKREGGFYTRQASKAPPKTSGDPSAPLPTWGFTQRPTEEEIWRRKARPPPAAPPMRLLEKVFGAGR</sequence>
<dbReference type="GO" id="GO:0000447">
    <property type="term" value="P:endonucleolytic cleavage in ITS1 to separate SSU-rRNA from 5.8S rRNA and LSU-rRNA from tricistronic rRNA transcript (SSU-rRNA, 5.8S rRNA, LSU-rRNA)"/>
    <property type="evidence" value="ECO:0007669"/>
    <property type="project" value="TreeGrafter"/>
</dbReference>
<dbReference type="GO" id="GO:0000472">
    <property type="term" value="P:endonucleolytic cleavage to generate mature 5'-end of SSU-rRNA from (SSU-rRNA, 5.8S rRNA, LSU-rRNA)"/>
    <property type="evidence" value="ECO:0007669"/>
    <property type="project" value="TreeGrafter"/>
</dbReference>